<dbReference type="Pfam" id="PF21597">
    <property type="entry name" value="TetR_C_43"/>
    <property type="match status" value="1"/>
</dbReference>
<dbReference type="PANTHER" id="PTHR30055">
    <property type="entry name" value="HTH-TYPE TRANSCRIPTIONAL REGULATOR RUTR"/>
    <property type="match status" value="1"/>
</dbReference>
<accession>A0ABW6GVA5</accession>
<reference evidence="7 8" key="1">
    <citation type="submission" date="2024-09" db="EMBL/GenBank/DDBJ databases">
        <title>The Natural Products Discovery Center: Release of the First 8490 Sequenced Strains for Exploring Actinobacteria Biosynthetic Diversity.</title>
        <authorList>
            <person name="Kalkreuter E."/>
            <person name="Kautsar S.A."/>
            <person name="Yang D."/>
            <person name="Bader C.D."/>
            <person name="Teijaro C.N."/>
            <person name="Fluegel L."/>
            <person name="Davis C.M."/>
            <person name="Simpson J.R."/>
            <person name="Lauterbach L."/>
            <person name="Steele A.D."/>
            <person name="Gui C."/>
            <person name="Meng S."/>
            <person name="Li G."/>
            <person name="Viehrig K."/>
            <person name="Ye F."/>
            <person name="Su P."/>
            <person name="Kiefer A.F."/>
            <person name="Nichols A."/>
            <person name="Cepeda A.J."/>
            <person name="Yan W."/>
            <person name="Fan B."/>
            <person name="Jiang Y."/>
            <person name="Adhikari A."/>
            <person name="Zheng C.-J."/>
            <person name="Schuster L."/>
            <person name="Cowan T.M."/>
            <person name="Smanski M.J."/>
            <person name="Chevrette M.G."/>
            <person name="De Carvalho L.P.S."/>
            <person name="Shen B."/>
        </authorList>
    </citation>
    <scope>NUCLEOTIDE SEQUENCE [LARGE SCALE GENOMIC DNA]</scope>
    <source>
        <strain evidence="7 8">NPDC058753</strain>
    </source>
</reference>
<evidence type="ECO:0000259" key="6">
    <source>
        <dbReference type="PROSITE" id="PS50977"/>
    </source>
</evidence>
<evidence type="ECO:0000256" key="2">
    <source>
        <dbReference type="ARBA" id="ARBA00023125"/>
    </source>
</evidence>
<dbReference type="Gene3D" id="1.10.357.10">
    <property type="entry name" value="Tetracycline Repressor, domain 2"/>
    <property type="match status" value="1"/>
</dbReference>
<dbReference type="InterPro" id="IPR001647">
    <property type="entry name" value="HTH_TetR"/>
</dbReference>
<dbReference type="PRINTS" id="PR00455">
    <property type="entry name" value="HTHTETR"/>
</dbReference>
<evidence type="ECO:0000256" key="4">
    <source>
        <dbReference type="PROSITE-ProRule" id="PRU00335"/>
    </source>
</evidence>
<gene>
    <name evidence="7" type="ORF">ACFW6T_32550</name>
</gene>
<evidence type="ECO:0000256" key="5">
    <source>
        <dbReference type="SAM" id="MobiDB-lite"/>
    </source>
</evidence>
<dbReference type="RefSeq" id="WP_380330327.1">
    <property type="nucleotide sequence ID" value="NZ_JBHYPW010000067.1"/>
</dbReference>
<dbReference type="PANTHER" id="PTHR30055:SF234">
    <property type="entry name" value="HTH-TYPE TRANSCRIPTIONAL REGULATOR BETI"/>
    <property type="match status" value="1"/>
</dbReference>
<feature type="domain" description="HTH tetR-type" evidence="6">
    <location>
        <begin position="17"/>
        <end position="76"/>
    </location>
</feature>
<protein>
    <submittedName>
        <fullName evidence="7">TetR/AcrR family transcriptional regulator</fullName>
    </submittedName>
</protein>
<dbReference type="Pfam" id="PF00440">
    <property type="entry name" value="TetR_N"/>
    <property type="match status" value="1"/>
</dbReference>
<dbReference type="EMBL" id="JBHYPX010000100">
    <property type="protein sequence ID" value="MFE1356712.1"/>
    <property type="molecule type" value="Genomic_DNA"/>
</dbReference>
<dbReference type="InterPro" id="IPR049445">
    <property type="entry name" value="TetR_SbtR-like_C"/>
</dbReference>
<sequence length="220" mass="24072">MRAARTGLPRGRQKEADLNDERLLRAAREVFAEQGWDAPVSAVAKRAGIGMGSLYRRFATKEDLILRIRLDAMDRAASIAEAAATEPDSWTALASFVHNALRPGQEGAFLGQAAGRSPDTPEINAASDRMEAAFSTLLERARSDNALRPDVTPADLVLLLEHLGTRLPAPAERVEQLRHRYAQMMLDALRAQPSQPLPGPAPHWKELRELWTGPADPSTA</sequence>
<evidence type="ECO:0000313" key="7">
    <source>
        <dbReference type="EMBL" id="MFE1356712.1"/>
    </source>
</evidence>
<evidence type="ECO:0000256" key="3">
    <source>
        <dbReference type="ARBA" id="ARBA00023163"/>
    </source>
</evidence>
<feature type="DNA-binding region" description="H-T-H motif" evidence="4">
    <location>
        <begin position="39"/>
        <end position="58"/>
    </location>
</feature>
<dbReference type="InterPro" id="IPR050109">
    <property type="entry name" value="HTH-type_TetR-like_transc_reg"/>
</dbReference>
<organism evidence="7 8">
    <name type="scientific">Kitasatospora phosalacinea</name>
    <dbReference type="NCBI Taxonomy" id="2065"/>
    <lineage>
        <taxon>Bacteria</taxon>
        <taxon>Bacillati</taxon>
        <taxon>Actinomycetota</taxon>
        <taxon>Actinomycetes</taxon>
        <taxon>Kitasatosporales</taxon>
        <taxon>Streptomycetaceae</taxon>
        <taxon>Kitasatospora</taxon>
    </lineage>
</organism>
<comment type="caution">
    <text evidence="7">The sequence shown here is derived from an EMBL/GenBank/DDBJ whole genome shotgun (WGS) entry which is preliminary data.</text>
</comment>
<dbReference type="SUPFAM" id="SSF48498">
    <property type="entry name" value="Tetracyclin repressor-like, C-terminal domain"/>
    <property type="match status" value="1"/>
</dbReference>
<dbReference type="PROSITE" id="PS50977">
    <property type="entry name" value="HTH_TETR_2"/>
    <property type="match status" value="1"/>
</dbReference>
<feature type="region of interest" description="Disordered" evidence="5">
    <location>
        <begin position="193"/>
        <end position="220"/>
    </location>
</feature>
<dbReference type="Proteomes" id="UP001599542">
    <property type="component" value="Unassembled WGS sequence"/>
</dbReference>
<keyword evidence="1" id="KW-0805">Transcription regulation</keyword>
<evidence type="ECO:0000256" key="1">
    <source>
        <dbReference type="ARBA" id="ARBA00023015"/>
    </source>
</evidence>
<dbReference type="InterPro" id="IPR009057">
    <property type="entry name" value="Homeodomain-like_sf"/>
</dbReference>
<dbReference type="InterPro" id="IPR036271">
    <property type="entry name" value="Tet_transcr_reg_TetR-rel_C_sf"/>
</dbReference>
<dbReference type="SUPFAM" id="SSF46689">
    <property type="entry name" value="Homeodomain-like"/>
    <property type="match status" value="1"/>
</dbReference>
<keyword evidence="8" id="KW-1185">Reference proteome</keyword>
<keyword evidence="3" id="KW-0804">Transcription</keyword>
<name>A0ABW6GVA5_9ACTN</name>
<proteinExistence type="predicted"/>
<keyword evidence="2 4" id="KW-0238">DNA-binding</keyword>
<evidence type="ECO:0000313" key="8">
    <source>
        <dbReference type="Proteomes" id="UP001599542"/>
    </source>
</evidence>